<keyword evidence="4" id="KW-0436">Ligase</keyword>
<dbReference type="PROSITE" id="PS50975">
    <property type="entry name" value="ATP_GRASP"/>
    <property type="match status" value="1"/>
</dbReference>
<dbReference type="RefSeq" id="WP_066922883.1">
    <property type="nucleotide sequence ID" value="NZ_CP011971.1"/>
</dbReference>
<evidence type="ECO:0000313" key="5">
    <source>
        <dbReference type="Proteomes" id="UP000070250"/>
    </source>
</evidence>
<dbReference type="PANTHER" id="PTHR21621:SF0">
    <property type="entry name" value="BETA-CITRYLGLUTAMATE SYNTHASE B-RELATED"/>
    <property type="match status" value="1"/>
</dbReference>
<name>A0A127FAV7_STEDE</name>
<evidence type="ECO:0000313" key="4">
    <source>
        <dbReference type="EMBL" id="AMN46679.1"/>
    </source>
</evidence>
<proteinExistence type="predicted"/>
<evidence type="ECO:0000256" key="2">
    <source>
        <dbReference type="PROSITE-ProRule" id="PRU00409"/>
    </source>
</evidence>
<dbReference type="PATRIC" id="fig|465721.4.peg.1306"/>
<keyword evidence="1" id="KW-0464">Manganese</keyword>
<accession>A0A127FAV7</accession>
<sequence length="329" mass="35783">MLGRYRRLARAGVLGLNKRNGDYILRFNPRRLYPLVDDKLKTKHLALKAGIAVPELYGVMETQHEIRRLPEIVRDHAAFALKPAHGSAGDGIVVIAGRSGSRYRTVGGTLLDEDALSHHLSNAINGQFSLGGVPDVVIVEYMVRFSPLFERISFQGVPDIRVIVFRGFPIMAMVRLPTRDSHGKANLHQGAVGAGIDIATGVSLDGVVGTEVVTHHPDTTHVISGLQVPDWDVILDIAARCYELTGLGYIGVDIVLDRDLGPLVLELNARPGLAIQIANRQGLLRRLQLCEARADFSAAPQARVAFAKQWFQHPVGPMIEADEVAAAVA</sequence>
<dbReference type="PANTHER" id="PTHR21621">
    <property type="entry name" value="RIBOSOMAL PROTEIN S6 MODIFICATION PROTEIN"/>
    <property type="match status" value="1"/>
</dbReference>
<dbReference type="GO" id="GO:0005737">
    <property type="term" value="C:cytoplasm"/>
    <property type="evidence" value="ECO:0007669"/>
    <property type="project" value="TreeGrafter"/>
</dbReference>
<dbReference type="EMBL" id="CP011971">
    <property type="protein sequence ID" value="AMN46679.1"/>
    <property type="molecule type" value="Genomic_DNA"/>
</dbReference>
<evidence type="ECO:0000259" key="3">
    <source>
        <dbReference type="PROSITE" id="PS50975"/>
    </source>
</evidence>
<dbReference type="OrthoDB" id="336227at2"/>
<dbReference type="Gene3D" id="3.30.470.20">
    <property type="entry name" value="ATP-grasp fold, B domain"/>
    <property type="match status" value="1"/>
</dbReference>
<feature type="domain" description="ATP-grasp" evidence="3">
    <location>
        <begin position="43"/>
        <end position="298"/>
    </location>
</feature>
<dbReference type="AlphaFoldDB" id="A0A127FAV7"/>
<dbReference type="GO" id="GO:0046872">
    <property type="term" value="F:metal ion binding"/>
    <property type="evidence" value="ECO:0007669"/>
    <property type="project" value="InterPro"/>
</dbReference>
<reference evidence="4 5" key="1">
    <citation type="submission" date="2015-06" db="EMBL/GenBank/DDBJ databases">
        <title>A Comprehensive Approach to Explore the Metabolic and Phylogenetic Diversity of Bacterial Steroid Degradation in the Environment: Testosterone as an Example.</title>
        <authorList>
            <person name="Yang F.-C."/>
            <person name="Chen Y.-L."/>
            <person name="Yu C.-P."/>
            <person name="Tang S.-L."/>
            <person name="Wang P.-H."/>
            <person name="Ismail W."/>
            <person name="Wang C.-H."/>
            <person name="Yang C.-Y."/>
            <person name="Chiang Y.-R."/>
        </authorList>
    </citation>
    <scope>NUCLEOTIDE SEQUENCE [LARGE SCALE GENOMIC DNA]</scope>
    <source>
        <strain evidence="4 5">DSM 18526</strain>
    </source>
</reference>
<dbReference type="NCBIfam" id="TIGR02291">
    <property type="entry name" value="rimK_rel_E_lig"/>
    <property type="match status" value="1"/>
</dbReference>
<dbReference type="InterPro" id="IPR011758">
    <property type="entry name" value="RimK-rel_E_lig"/>
</dbReference>
<keyword evidence="2" id="KW-0067">ATP-binding</keyword>
<keyword evidence="2" id="KW-0547">Nucleotide-binding</keyword>
<dbReference type="KEGG" id="sdf:ACG33_06135"/>
<dbReference type="Proteomes" id="UP000070250">
    <property type="component" value="Chromosome"/>
</dbReference>
<dbReference type="GO" id="GO:0018169">
    <property type="term" value="F:ribosomal S6-glutamic acid ligase activity"/>
    <property type="evidence" value="ECO:0007669"/>
    <property type="project" value="TreeGrafter"/>
</dbReference>
<dbReference type="GO" id="GO:0005524">
    <property type="term" value="F:ATP binding"/>
    <property type="evidence" value="ECO:0007669"/>
    <property type="project" value="UniProtKB-UniRule"/>
</dbReference>
<dbReference type="STRING" id="465721.ACG33_06135"/>
<evidence type="ECO:0000256" key="1">
    <source>
        <dbReference type="ARBA" id="ARBA00023211"/>
    </source>
</evidence>
<dbReference type="InterPro" id="IPR011761">
    <property type="entry name" value="ATP-grasp"/>
</dbReference>
<keyword evidence="5" id="KW-1185">Reference proteome</keyword>
<dbReference type="Pfam" id="PF14397">
    <property type="entry name" value="ATPgrasp_ST"/>
    <property type="match status" value="1"/>
</dbReference>
<gene>
    <name evidence="4" type="ORF">ACG33_06135</name>
</gene>
<organism evidence="4 5">
    <name type="scientific">Steroidobacter denitrificans</name>
    <dbReference type="NCBI Taxonomy" id="465721"/>
    <lineage>
        <taxon>Bacteria</taxon>
        <taxon>Pseudomonadati</taxon>
        <taxon>Pseudomonadota</taxon>
        <taxon>Gammaproteobacteria</taxon>
        <taxon>Steroidobacterales</taxon>
        <taxon>Steroidobacteraceae</taxon>
        <taxon>Steroidobacter</taxon>
    </lineage>
</organism>
<dbReference type="InterPro" id="IPR039523">
    <property type="entry name" value="RimK-rel_E_lig_ATP-grasp"/>
</dbReference>
<protein>
    <submittedName>
        <fullName evidence="4">Alpha-L-glutamate ligase</fullName>
    </submittedName>
</protein>
<dbReference type="SUPFAM" id="SSF56059">
    <property type="entry name" value="Glutathione synthetase ATP-binding domain-like"/>
    <property type="match status" value="1"/>
</dbReference>
<dbReference type="GO" id="GO:0009432">
    <property type="term" value="P:SOS response"/>
    <property type="evidence" value="ECO:0007669"/>
    <property type="project" value="TreeGrafter"/>
</dbReference>